<gene>
    <name evidence="1" type="ORF">QR680_005070</name>
</gene>
<organism evidence="1 2">
    <name type="scientific">Steinernema hermaphroditum</name>
    <dbReference type="NCBI Taxonomy" id="289476"/>
    <lineage>
        <taxon>Eukaryota</taxon>
        <taxon>Metazoa</taxon>
        <taxon>Ecdysozoa</taxon>
        <taxon>Nematoda</taxon>
        <taxon>Chromadorea</taxon>
        <taxon>Rhabditida</taxon>
        <taxon>Tylenchina</taxon>
        <taxon>Panagrolaimomorpha</taxon>
        <taxon>Strongyloidoidea</taxon>
        <taxon>Steinernematidae</taxon>
        <taxon>Steinernema</taxon>
    </lineage>
</organism>
<sequence length="71" mass="7454">MEEERGEVVHPTEIAVEPQFPAGPVELGDELDEEVLRLDGEVETSGLAEGEAGELEASAAIVADPLVLDLA</sequence>
<evidence type="ECO:0000313" key="1">
    <source>
        <dbReference type="EMBL" id="KAK0410333.1"/>
    </source>
</evidence>
<dbReference type="AlphaFoldDB" id="A0AA39HQR8"/>
<protein>
    <submittedName>
        <fullName evidence="1">Uncharacterized protein</fullName>
    </submittedName>
</protein>
<name>A0AA39HQR8_9BILA</name>
<comment type="caution">
    <text evidence="1">The sequence shown here is derived from an EMBL/GenBank/DDBJ whole genome shotgun (WGS) entry which is preliminary data.</text>
</comment>
<accession>A0AA39HQR8</accession>
<dbReference type="Proteomes" id="UP001175271">
    <property type="component" value="Unassembled WGS sequence"/>
</dbReference>
<reference evidence="1" key="1">
    <citation type="submission" date="2023-06" db="EMBL/GenBank/DDBJ databases">
        <title>Genomic analysis of the entomopathogenic nematode Steinernema hermaphroditum.</title>
        <authorList>
            <person name="Schwarz E.M."/>
            <person name="Heppert J.K."/>
            <person name="Baniya A."/>
            <person name="Schwartz H.T."/>
            <person name="Tan C.-H."/>
            <person name="Antoshechkin I."/>
            <person name="Sternberg P.W."/>
            <person name="Goodrich-Blair H."/>
            <person name="Dillman A.R."/>
        </authorList>
    </citation>
    <scope>NUCLEOTIDE SEQUENCE</scope>
    <source>
        <strain evidence="1">PS9179</strain>
        <tissue evidence="1">Whole animal</tissue>
    </source>
</reference>
<evidence type="ECO:0000313" key="2">
    <source>
        <dbReference type="Proteomes" id="UP001175271"/>
    </source>
</evidence>
<dbReference type="EMBL" id="JAUCMV010000003">
    <property type="protein sequence ID" value="KAK0410333.1"/>
    <property type="molecule type" value="Genomic_DNA"/>
</dbReference>
<proteinExistence type="predicted"/>
<keyword evidence="2" id="KW-1185">Reference proteome</keyword>